<dbReference type="AlphaFoldDB" id="A0A0E9SBJ5"/>
<sequence length="25" mass="2802">MKSLFTILSLVNIKNVNSDELLPVN</sequence>
<dbReference type="EMBL" id="GBXM01070512">
    <property type="protein sequence ID" value="JAH38065.1"/>
    <property type="molecule type" value="Transcribed_RNA"/>
</dbReference>
<accession>A0A0E9SBJ5</accession>
<reference evidence="1" key="1">
    <citation type="submission" date="2014-11" db="EMBL/GenBank/DDBJ databases">
        <authorList>
            <person name="Amaro Gonzalez C."/>
        </authorList>
    </citation>
    <scope>NUCLEOTIDE SEQUENCE</scope>
</reference>
<protein>
    <submittedName>
        <fullName evidence="1">Uncharacterized protein</fullName>
    </submittedName>
</protein>
<name>A0A0E9SBJ5_ANGAN</name>
<proteinExistence type="predicted"/>
<organism evidence="1">
    <name type="scientific">Anguilla anguilla</name>
    <name type="common">European freshwater eel</name>
    <name type="synonym">Muraena anguilla</name>
    <dbReference type="NCBI Taxonomy" id="7936"/>
    <lineage>
        <taxon>Eukaryota</taxon>
        <taxon>Metazoa</taxon>
        <taxon>Chordata</taxon>
        <taxon>Craniata</taxon>
        <taxon>Vertebrata</taxon>
        <taxon>Euteleostomi</taxon>
        <taxon>Actinopterygii</taxon>
        <taxon>Neopterygii</taxon>
        <taxon>Teleostei</taxon>
        <taxon>Anguilliformes</taxon>
        <taxon>Anguillidae</taxon>
        <taxon>Anguilla</taxon>
    </lineage>
</organism>
<reference evidence="1" key="2">
    <citation type="journal article" date="2015" name="Fish Shellfish Immunol.">
        <title>Early steps in the European eel (Anguilla anguilla)-Vibrio vulnificus interaction in the gills: Role of the RtxA13 toxin.</title>
        <authorList>
            <person name="Callol A."/>
            <person name="Pajuelo D."/>
            <person name="Ebbesson L."/>
            <person name="Teles M."/>
            <person name="MacKenzie S."/>
            <person name="Amaro C."/>
        </authorList>
    </citation>
    <scope>NUCLEOTIDE SEQUENCE</scope>
</reference>
<evidence type="ECO:0000313" key="1">
    <source>
        <dbReference type="EMBL" id="JAH38065.1"/>
    </source>
</evidence>